<gene>
    <name evidence="1" type="ORF">EVAR_76483_1</name>
</gene>
<protein>
    <submittedName>
        <fullName evidence="1">Uncharacterized protein</fullName>
    </submittedName>
</protein>
<keyword evidence="2" id="KW-1185">Reference proteome</keyword>
<proteinExistence type="predicted"/>
<dbReference type="EMBL" id="BGZK01000036">
    <property type="protein sequence ID" value="GBP09446.1"/>
    <property type="molecule type" value="Genomic_DNA"/>
</dbReference>
<reference evidence="1 2" key="1">
    <citation type="journal article" date="2019" name="Commun. Biol.">
        <title>The bagworm genome reveals a unique fibroin gene that provides high tensile strength.</title>
        <authorList>
            <person name="Kono N."/>
            <person name="Nakamura H."/>
            <person name="Ohtoshi R."/>
            <person name="Tomita M."/>
            <person name="Numata K."/>
            <person name="Arakawa K."/>
        </authorList>
    </citation>
    <scope>NUCLEOTIDE SEQUENCE [LARGE SCALE GENOMIC DNA]</scope>
</reference>
<evidence type="ECO:0000313" key="2">
    <source>
        <dbReference type="Proteomes" id="UP000299102"/>
    </source>
</evidence>
<name>A0A4C1T5G5_EUMVA</name>
<evidence type="ECO:0000313" key="1">
    <source>
        <dbReference type="EMBL" id="GBP09446.1"/>
    </source>
</evidence>
<sequence>MKASELTNGGASTPAAAAVQVDDVIAVISTLDEYPVVVNGVDALLFATGARHICGVLLRGVLTIADYGQHQDAGDVKQQVHKQGLTASPQGLVEALTTVALRFYKWKF</sequence>
<organism evidence="1 2">
    <name type="scientific">Eumeta variegata</name>
    <name type="common">Bagworm moth</name>
    <name type="synonym">Eumeta japonica</name>
    <dbReference type="NCBI Taxonomy" id="151549"/>
    <lineage>
        <taxon>Eukaryota</taxon>
        <taxon>Metazoa</taxon>
        <taxon>Ecdysozoa</taxon>
        <taxon>Arthropoda</taxon>
        <taxon>Hexapoda</taxon>
        <taxon>Insecta</taxon>
        <taxon>Pterygota</taxon>
        <taxon>Neoptera</taxon>
        <taxon>Endopterygota</taxon>
        <taxon>Lepidoptera</taxon>
        <taxon>Glossata</taxon>
        <taxon>Ditrysia</taxon>
        <taxon>Tineoidea</taxon>
        <taxon>Psychidae</taxon>
        <taxon>Oiketicinae</taxon>
        <taxon>Eumeta</taxon>
    </lineage>
</organism>
<dbReference type="AlphaFoldDB" id="A0A4C1T5G5"/>
<comment type="caution">
    <text evidence="1">The sequence shown here is derived from an EMBL/GenBank/DDBJ whole genome shotgun (WGS) entry which is preliminary data.</text>
</comment>
<accession>A0A4C1T5G5</accession>
<dbReference type="Proteomes" id="UP000299102">
    <property type="component" value="Unassembled WGS sequence"/>
</dbReference>